<reference evidence="1 2" key="1">
    <citation type="submission" date="2019-07" db="EMBL/GenBank/DDBJ databases">
        <title>Whole genome shotgun sequence of Cerasibacillus quisquiliarum NBRC 102429.</title>
        <authorList>
            <person name="Hosoyama A."/>
            <person name="Uohara A."/>
            <person name="Ohji S."/>
            <person name="Ichikawa N."/>
        </authorList>
    </citation>
    <scope>NUCLEOTIDE SEQUENCE [LARGE SCALE GENOMIC DNA]</scope>
    <source>
        <strain evidence="1 2">NBRC 102429</strain>
    </source>
</reference>
<dbReference type="AlphaFoldDB" id="A0A511UYV2"/>
<dbReference type="RefSeq" id="WP_174771665.1">
    <property type="nucleotide sequence ID" value="NZ_BJXW01000011.1"/>
</dbReference>
<evidence type="ECO:0008006" key="3">
    <source>
        <dbReference type="Google" id="ProtNLM"/>
    </source>
</evidence>
<dbReference type="EMBL" id="BJXW01000011">
    <property type="protein sequence ID" value="GEN30931.1"/>
    <property type="molecule type" value="Genomic_DNA"/>
</dbReference>
<gene>
    <name evidence="1" type="ORF">CQU01_11690</name>
</gene>
<sequence>MAIEAMKKTAIDNGIKKIAMPQIGAGLDRLEWSKNRGIIQKVFEDTDIEILVCKV</sequence>
<proteinExistence type="predicted"/>
<dbReference type="Gene3D" id="3.40.220.10">
    <property type="entry name" value="Leucine Aminopeptidase, subunit E, domain 1"/>
    <property type="match status" value="1"/>
</dbReference>
<dbReference type="Proteomes" id="UP000321491">
    <property type="component" value="Unassembled WGS sequence"/>
</dbReference>
<organism evidence="1 2">
    <name type="scientific">Cerasibacillus quisquiliarum</name>
    <dbReference type="NCBI Taxonomy" id="227865"/>
    <lineage>
        <taxon>Bacteria</taxon>
        <taxon>Bacillati</taxon>
        <taxon>Bacillota</taxon>
        <taxon>Bacilli</taxon>
        <taxon>Bacillales</taxon>
        <taxon>Bacillaceae</taxon>
        <taxon>Cerasibacillus</taxon>
    </lineage>
</organism>
<dbReference type="InterPro" id="IPR050892">
    <property type="entry name" value="ADP-ribose_metab_enzymes"/>
</dbReference>
<accession>A0A511UYV2</accession>
<evidence type="ECO:0000313" key="2">
    <source>
        <dbReference type="Proteomes" id="UP000321491"/>
    </source>
</evidence>
<dbReference type="GO" id="GO:0140291">
    <property type="term" value="P:peptidyl-glutamate ADP-deribosylation"/>
    <property type="evidence" value="ECO:0007669"/>
    <property type="project" value="TreeGrafter"/>
</dbReference>
<name>A0A511UYV2_9BACI</name>
<evidence type="ECO:0000313" key="1">
    <source>
        <dbReference type="EMBL" id="GEN30931.1"/>
    </source>
</evidence>
<dbReference type="PANTHER" id="PTHR12521">
    <property type="entry name" value="PROTEIN C6ORF130"/>
    <property type="match status" value="1"/>
</dbReference>
<comment type="caution">
    <text evidence="1">The sequence shown here is derived from an EMBL/GenBank/DDBJ whole genome shotgun (WGS) entry which is preliminary data.</text>
</comment>
<dbReference type="SUPFAM" id="SSF52949">
    <property type="entry name" value="Macro domain-like"/>
    <property type="match status" value="1"/>
</dbReference>
<dbReference type="PANTHER" id="PTHR12521:SF0">
    <property type="entry name" value="ADP-RIBOSE GLYCOHYDROLASE OARD1"/>
    <property type="match status" value="1"/>
</dbReference>
<protein>
    <recommendedName>
        <fullName evidence="3">Macro domain-containing protein</fullName>
    </recommendedName>
</protein>
<keyword evidence="2" id="KW-1185">Reference proteome</keyword>
<dbReference type="InterPro" id="IPR043472">
    <property type="entry name" value="Macro_dom-like"/>
</dbReference>